<dbReference type="EMBL" id="UYSL01025022">
    <property type="protein sequence ID" value="VDL84056.1"/>
    <property type="molecule type" value="Genomic_DNA"/>
</dbReference>
<dbReference type="WBParaSite" id="NBR_0002031801-mRNA-1">
    <property type="protein sequence ID" value="NBR_0002031801-mRNA-1"/>
    <property type="gene ID" value="NBR_0002031801"/>
</dbReference>
<keyword evidence="2" id="KW-1185">Reference proteome</keyword>
<dbReference type="Proteomes" id="UP000271162">
    <property type="component" value="Unassembled WGS sequence"/>
</dbReference>
<protein>
    <submittedName>
        <fullName evidence="1 3">Uncharacterized protein</fullName>
    </submittedName>
</protein>
<name>A0A0N4YSU6_NIPBR</name>
<reference evidence="1 2" key="2">
    <citation type="submission" date="2018-11" db="EMBL/GenBank/DDBJ databases">
        <authorList>
            <consortium name="Pathogen Informatics"/>
        </authorList>
    </citation>
    <scope>NUCLEOTIDE SEQUENCE [LARGE SCALE GENOMIC DNA]</scope>
</reference>
<organism evidence="3">
    <name type="scientific">Nippostrongylus brasiliensis</name>
    <name type="common">Rat hookworm</name>
    <dbReference type="NCBI Taxonomy" id="27835"/>
    <lineage>
        <taxon>Eukaryota</taxon>
        <taxon>Metazoa</taxon>
        <taxon>Ecdysozoa</taxon>
        <taxon>Nematoda</taxon>
        <taxon>Chromadorea</taxon>
        <taxon>Rhabditida</taxon>
        <taxon>Rhabditina</taxon>
        <taxon>Rhabditomorpha</taxon>
        <taxon>Strongyloidea</taxon>
        <taxon>Heligmosomidae</taxon>
        <taxon>Nippostrongylus</taxon>
    </lineage>
</organism>
<proteinExistence type="predicted"/>
<accession>A0A0N4YSU6</accession>
<evidence type="ECO:0000313" key="3">
    <source>
        <dbReference type="WBParaSite" id="NBR_0002031801-mRNA-1"/>
    </source>
</evidence>
<dbReference type="AlphaFoldDB" id="A0A0N4YSU6"/>
<sequence>MLERKLLISVCWSPSNKSMWDIPLSPSSRWLGRSRRSLDVAPNYALTTASSLFANILPSMFSSLFYLSSCMSDSLTGVPLLIRSSTRQEVRARLVLLHHLVFHRFVFMHKHRNKSDSMQCLVFNFRNHFADAVTKGRSLGKFSFSSNIPPDKLNHLLVRNRIYYT</sequence>
<gene>
    <name evidence="1" type="ORF">NBR_LOCUS20319</name>
</gene>
<evidence type="ECO:0000313" key="2">
    <source>
        <dbReference type="Proteomes" id="UP000271162"/>
    </source>
</evidence>
<reference evidence="3" key="1">
    <citation type="submission" date="2017-02" db="UniProtKB">
        <authorList>
            <consortium name="WormBaseParasite"/>
        </authorList>
    </citation>
    <scope>IDENTIFICATION</scope>
</reference>
<evidence type="ECO:0000313" key="1">
    <source>
        <dbReference type="EMBL" id="VDL84056.1"/>
    </source>
</evidence>